<comment type="caution">
    <text evidence="2">The sequence shown here is derived from an EMBL/GenBank/DDBJ whole genome shotgun (WGS) entry which is preliminary data.</text>
</comment>
<gene>
    <name evidence="2" type="ORF">Ahy_B08g093027</name>
</gene>
<feature type="compositionally biased region" description="Low complexity" evidence="1">
    <location>
        <begin position="105"/>
        <end position="114"/>
    </location>
</feature>
<proteinExistence type="predicted"/>
<evidence type="ECO:0000256" key="1">
    <source>
        <dbReference type="SAM" id="MobiDB-lite"/>
    </source>
</evidence>
<keyword evidence="3" id="KW-1185">Reference proteome</keyword>
<dbReference type="AlphaFoldDB" id="A0A444Y5A4"/>
<sequence>MEKLLPSLLGMSTGRGAANQAAGHGHSCDRCRGRVSSVTLGTSGSPLSTPTTLLTPQVAGLTDQPFIMVPNPNYVPPSMATTLPPTAQQPTSTSTLPPTMDAEAPESSHSSEPATNAPSPPPIVRLKILPDGGMVDLVGWLFLCCRCTLGETLSTTLQSGRYSTIEWIGGTSRCWMMFKALFVHWEIDEGFRYRHPTNRANRALTRSSKYTGDSATFRKMKARLSQSLDCKVMLAKTFNYTHMLKENKEIFDDQQSHDHYIKSYTQRLEAVTQQSQEGGEDAADGSTAVVIDPDALH</sequence>
<dbReference type="Proteomes" id="UP000289738">
    <property type="component" value="Chromosome B08"/>
</dbReference>
<evidence type="ECO:0000313" key="3">
    <source>
        <dbReference type="Proteomes" id="UP000289738"/>
    </source>
</evidence>
<evidence type="ECO:0000313" key="2">
    <source>
        <dbReference type="EMBL" id="RYQ97046.1"/>
    </source>
</evidence>
<accession>A0A444Y5A4</accession>
<feature type="region of interest" description="Disordered" evidence="1">
    <location>
        <begin position="77"/>
        <end position="121"/>
    </location>
</feature>
<organism evidence="2 3">
    <name type="scientific">Arachis hypogaea</name>
    <name type="common">Peanut</name>
    <dbReference type="NCBI Taxonomy" id="3818"/>
    <lineage>
        <taxon>Eukaryota</taxon>
        <taxon>Viridiplantae</taxon>
        <taxon>Streptophyta</taxon>
        <taxon>Embryophyta</taxon>
        <taxon>Tracheophyta</taxon>
        <taxon>Spermatophyta</taxon>
        <taxon>Magnoliopsida</taxon>
        <taxon>eudicotyledons</taxon>
        <taxon>Gunneridae</taxon>
        <taxon>Pentapetalae</taxon>
        <taxon>rosids</taxon>
        <taxon>fabids</taxon>
        <taxon>Fabales</taxon>
        <taxon>Fabaceae</taxon>
        <taxon>Papilionoideae</taxon>
        <taxon>50 kb inversion clade</taxon>
        <taxon>dalbergioids sensu lato</taxon>
        <taxon>Dalbergieae</taxon>
        <taxon>Pterocarpus clade</taxon>
        <taxon>Arachis</taxon>
    </lineage>
</organism>
<name>A0A444Y5A4_ARAHY</name>
<feature type="compositionally biased region" description="Low complexity" evidence="1">
    <location>
        <begin position="80"/>
        <end position="99"/>
    </location>
</feature>
<reference evidence="2 3" key="1">
    <citation type="submission" date="2019-01" db="EMBL/GenBank/DDBJ databases">
        <title>Sequencing of cultivated peanut Arachis hypogaea provides insights into genome evolution and oil improvement.</title>
        <authorList>
            <person name="Chen X."/>
        </authorList>
    </citation>
    <scope>NUCLEOTIDE SEQUENCE [LARGE SCALE GENOMIC DNA]</scope>
    <source>
        <strain evidence="3">cv. Fuhuasheng</strain>
        <tissue evidence="2">Leaves</tissue>
    </source>
</reference>
<dbReference type="EMBL" id="SDMP01000018">
    <property type="protein sequence ID" value="RYQ97046.1"/>
    <property type="molecule type" value="Genomic_DNA"/>
</dbReference>
<feature type="region of interest" description="Disordered" evidence="1">
    <location>
        <begin position="273"/>
        <end position="297"/>
    </location>
</feature>
<protein>
    <submittedName>
        <fullName evidence="2">Uncharacterized protein</fullName>
    </submittedName>
</protein>